<dbReference type="AlphaFoldDB" id="B1I3G6"/>
<name>B1I3G6_DESAP</name>
<proteinExistence type="predicted"/>
<reference evidence="2" key="1">
    <citation type="submission" date="2007-10" db="EMBL/GenBank/DDBJ databases">
        <title>Complete sequence of chromosome of Desulforudis audaxviator MP104C.</title>
        <authorList>
            <person name="Copeland A."/>
            <person name="Lucas S."/>
            <person name="Lapidus A."/>
            <person name="Barry K."/>
            <person name="Glavina del Rio T."/>
            <person name="Dalin E."/>
            <person name="Tice H."/>
            <person name="Bruce D."/>
            <person name="Pitluck S."/>
            <person name="Lowry S.R."/>
            <person name="Larimer F."/>
            <person name="Land M.L."/>
            <person name="Hauser L."/>
            <person name="Kyrpides N."/>
            <person name="Ivanova N.N."/>
            <person name="Richardson P."/>
        </authorList>
    </citation>
    <scope>NUCLEOTIDE SEQUENCE [LARGE SCALE GENOMIC DNA]</scope>
    <source>
        <strain evidence="2">MP104C</strain>
    </source>
</reference>
<dbReference type="eggNOG" id="ENOG5032ZWQ">
    <property type="taxonomic scope" value="Bacteria"/>
</dbReference>
<evidence type="ECO:0008006" key="3">
    <source>
        <dbReference type="Google" id="ProtNLM"/>
    </source>
</evidence>
<keyword evidence="2" id="KW-1185">Reference proteome</keyword>
<accession>B1I3G6</accession>
<dbReference type="HOGENOM" id="CLU_207049_0_0_9"/>
<dbReference type="EMBL" id="CP000860">
    <property type="protein sequence ID" value="ACA59564.1"/>
    <property type="molecule type" value="Genomic_DNA"/>
</dbReference>
<dbReference type="Proteomes" id="UP000008544">
    <property type="component" value="Chromosome"/>
</dbReference>
<reference evidence="1 2" key="2">
    <citation type="journal article" date="2008" name="Science">
        <title>Environmental genomics reveals a single-species ecosystem deep within Earth.</title>
        <authorList>
            <person name="Chivian D."/>
            <person name="Brodie E.L."/>
            <person name="Alm E.J."/>
            <person name="Culley D.E."/>
            <person name="Dehal P.S."/>
            <person name="Desantis T.Z."/>
            <person name="Gihring T.M."/>
            <person name="Lapidus A."/>
            <person name="Lin L.H."/>
            <person name="Lowry S.R."/>
            <person name="Moser D.P."/>
            <person name="Richardson P.M."/>
            <person name="Southam G."/>
            <person name="Wanger G."/>
            <person name="Pratt L.M."/>
            <person name="Andersen G.L."/>
            <person name="Hazen T.C."/>
            <person name="Brockman F.J."/>
            <person name="Arkin A.P."/>
            <person name="Onstott T.C."/>
        </authorList>
    </citation>
    <scope>NUCLEOTIDE SEQUENCE [LARGE SCALE GENOMIC DNA]</scope>
    <source>
        <strain evidence="1 2">MP104C</strain>
    </source>
</reference>
<dbReference type="KEGG" id="dau:Daud_1052"/>
<dbReference type="STRING" id="477974.Daud_1052"/>
<protein>
    <recommendedName>
        <fullName evidence="3">DUF2007 domain-containing protein</fullName>
    </recommendedName>
</protein>
<sequence>MEAFPVWTVVYITPNVTEAETIRDHLSREGVLVRLRKIGPEDGDGQSLEILVPEAEVGEALEVLNTL</sequence>
<evidence type="ECO:0000313" key="1">
    <source>
        <dbReference type="EMBL" id="ACA59564.1"/>
    </source>
</evidence>
<gene>
    <name evidence="1" type="ordered locus">Daud_1052</name>
</gene>
<evidence type="ECO:0000313" key="2">
    <source>
        <dbReference type="Proteomes" id="UP000008544"/>
    </source>
</evidence>
<organism evidence="1 2">
    <name type="scientific">Desulforudis audaxviator (strain MP104C)</name>
    <dbReference type="NCBI Taxonomy" id="477974"/>
    <lineage>
        <taxon>Bacteria</taxon>
        <taxon>Bacillati</taxon>
        <taxon>Bacillota</taxon>
        <taxon>Clostridia</taxon>
        <taxon>Thermoanaerobacterales</taxon>
        <taxon>Candidatus Desulforudaceae</taxon>
        <taxon>Candidatus Desulforudis</taxon>
    </lineage>
</organism>